<dbReference type="Gene3D" id="3.30.200.20">
    <property type="entry name" value="Phosphorylase Kinase, domain 1"/>
    <property type="match status" value="1"/>
</dbReference>
<keyword evidence="1" id="KW-0547">Nucleotide-binding</keyword>
<feature type="binding site" evidence="1">
    <location>
        <position position="241"/>
    </location>
    <ligand>
        <name>ATP</name>
        <dbReference type="ChEBI" id="CHEBI:30616"/>
    </ligand>
</feature>
<feature type="transmembrane region" description="Helical" evidence="3">
    <location>
        <begin position="6"/>
        <end position="24"/>
    </location>
</feature>
<keyword evidence="5" id="KW-0808">Transferase</keyword>
<dbReference type="CDD" id="cd00192">
    <property type="entry name" value="PTKc"/>
    <property type="match status" value="1"/>
</dbReference>
<feature type="compositionally biased region" description="Polar residues" evidence="2">
    <location>
        <begin position="649"/>
        <end position="659"/>
    </location>
</feature>
<dbReference type="GO" id="GO:0004672">
    <property type="term" value="F:protein kinase activity"/>
    <property type="evidence" value="ECO:0007669"/>
    <property type="project" value="InterPro"/>
</dbReference>
<dbReference type="PROSITE" id="PS00107">
    <property type="entry name" value="PROTEIN_KINASE_ATP"/>
    <property type="match status" value="1"/>
</dbReference>
<protein>
    <submittedName>
        <fullName evidence="5">Serine/threonine-protein kinase LMTK3</fullName>
    </submittedName>
</protein>
<feature type="compositionally biased region" description="Polar residues" evidence="2">
    <location>
        <begin position="1439"/>
        <end position="1451"/>
    </location>
</feature>
<dbReference type="PROSITE" id="PS50011">
    <property type="entry name" value="PROTEIN_KINASE_DOM"/>
    <property type="match status" value="1"/>
</dbReference>
<dbReference type="InterPro" id="IPR011009">
    <property type="entry name" value="Kinase-like_dom_sf"/>
</dbReference>
<dbReference type="PANTHER" id="PTHR24417">
    <property type="entry name" value="SERINE/THREONINE-PROTEIN KINASE LMTK1"/>
    <property type="match status" value="1"/>
</dbReference>
<keyword evidence="3" id="KW-0472">Membrane</keyword>
<keyword evidence="5" id="KW-0418">Kinase</keyword>
<dbReference type="PANTHER" id="PTHR24417:SF7">
    <property type="entry name" value="CHROMATIN MODIFICATION-RELATED PROTEIN EAF1"/>
    <property type="match status" value="1"/>
</dbReference>
<feature type="compositionally biased region" description="Polar residues" evidence="2">
    <location>
        <begin position="762"/>
        <end position="782"/>
    </location>
</feature>
<feature type="compositionally biased region" description="Basic and acidic residues" evidence="2">
    <location>
        <begin position="1178"/>
        <end position="1193"/>
    </location>
</feature>
<keyword evidence="3" id="KW-1133">Transmembrane helix</keyword>
<dbReference type="EMBL" id="LNIX01000007">
    <property type="protein sequence ID" value="OXA51659.1"/>
    <property type="molecule type" value="Genomic_DNA"/>
</dbReference>
<dbReference type="Pfam" id="PF07714">
    <property type="entry name" value="PK_Tyr_Ser-Thr"/>
    <property type="match status" value="1"/>
</dbReference>
<feature type="compositionally biased region" description="Polar residues" evidence="2">
    <location>
        <begin position="547"/>
        <end position="567"/>
    </location>
</feature>
<feature type="region of interest" description="Disordered" evidence="2">
    <location>
        <begin position="1334"/>
        <end position="1374"/>
    </location>
</feature>
<keyword evidence="6" id="KW-1185">Reference proteome</keyword>
<evidence type="ECO:0000256" key="2">
    <source>
        <dbReference type="SAM" id="MobiDB-lite"/>
    </source>
</evidence>
<evidence type="ECO:0000259" key="4">
    <source>
        <dbReference type="PROSITE" id="PS50011"/>
    </source>
</evidence>
<reference evidence="5 6" key="1">
    <citation type="submission" date="2015-12" db="EMBL/GenBank/DDBJ databases">
        <title>The genome of Folsomia candida.</title>
        <authorList>
            <person name="Faddeeva A."/>
            <person name="Derks M.F."/>
            <person name="Anvar Y."/>
            <person name="Smit S."/>
            <person name="Van Straalen N."/>
            <person name="Roelofs D."/>
        </authorList>
    </citation>
    <scope>NUCLEOTIDE SEQUENCE [LARGE SCALE GENOMIC DNA]</scope>
    <source>
        <strain evidence="5 6">VU population</strain>
        <tissue evidence="5">Whole body</tissue>
    </source>
</reference>
<dbReference type="InterPro" id="IPR017441">
    <property type="entry name" value="Protein_kinase_ATP_BS"/>
</dbReference>
<dbReference type="Proteomes" id="UP000198287">
    <property type="component" value="Unassembled WGS sequence"/>
</dbReference>
<sequence>MAKSAIYPFFTATSLSFLFLYFLFTITEGLPFSNDGISADASSGLDHSIPTGDNYWIFLSLLSICSVITLISILFTCGAGRGCCGVVLPKIYWFGRSGQRQQAPTSFDNPVVAELGLNHGSSIPLSQIDVRTLELDPVVFEPLPTIQDLSPLSLNQMNTSEDKRHTKGRYLPMSGEGHFHSPAVIVPFANEDSELYAHDWFDEPYRNFQRNNLEFIREIGTGWFGEVLEAEAKDIVPFAKKIRVYVKRLKQEASQLDQMRFLDESRIYRDANQGNILKLLGHSIEKLPFLLIMEHCPQGDLKSYLISNVTRAETLSTQGVILNMALDIAKGLEWMGNFGFKHSDLAARNCQVASEGRIVIGDYGLATQIFRDDYYWNSNVPIPLRWAAPETIHCTPSTIQTLKVTASSNIWTYAVVLWEVTEFGKLPFFELSDEEVISRVLFEKNYFLRGPTLPYIPFRDELYQLMTTCWSIDPTQRPAISTIVAKLQTLLNNLQSDRKNDEFEYKWERLGARMSSSSSAEFDGRARGAKKSVSFTGIQGLADQLDQDQTLNSTKQGETSTEQLLSKTEQDNIEDDDKWLKEMEEDDDDCGIAQKVMQKTTSVQDFMVLTHVEPSDLHGPESLTDLTPRQDNDNPTTSTPEEFSPPWPNTKTNENDSGTPSSADALWSPSSSRSTEYQASDGSRVPMQDSTSSSQSETSNLNKSHSSEKNVNSRSRNQNAVISNSDTFPQQSTLGNTPNLTNIDISVTVASPRPESDCDESSMISNPTETTALQRTSSSTPPNKRRVFFKFDDGETSLPQNTENLQRPRRHTSTPKRSGSSSPMPPMNHSNGHIEDAVFENETSTNANITLNETCNLSPISIKRERSAMQSGELVTTIVGLGGYDDLGLRIFQGVTTSQLDNGNAYYNSEDFVSIPPEKHSKVVSSNGKQYFKDNQFSDGIVAENVTSEQRQPPPLTAKPASSGSSNHSSKLNSKGFDSKFMATNGEGGDSWDNISSSNGYVRSSNVGSSWDVVSTQDLDSSPELKSISKSQTVPLKLEILPLKPVNPSDPDVDMDEFWSRQIQSLTTAASDTKSLLAAAGMTLVISPTVDSADKFVEDINSANQELGSLVMEDLEDDRGRIELVPESHPMDLENDVDVKLKFAFVEEDCKNQPTITTSLHPSNRTSVEPWIPIADTEAIKETESHPREEDRGNCLPDDDAGSGPSSLSSCKEFVPSTWNQSLAPVRPAIKSPSTISEVSHQDQKSSLKKSVSFERKKRQVVYEYPPPPLLSDADEDLYGIRNANKVPTIPLHSSLDWDLTQEELEFAPVNPNDSDEDVVTVHKADPIEMYRISGFDLEDEEEEEEEDREDSFKVRASTEPFNFQSSQPMSTLGQLRHTRNNLKLDLSKGEASLLDDFSGNNERNSKNAQVLDSGVGSSTSPFALSKYGSDPVIDNDTNDNQNFSAGRSPH</sequence>
<keyword evidence="1" id="KW-0067">ATP-binding</keyword>
<feature type="compositionally biased region" description="Low complexity" evidence="2">
    <location>
        <begin position="962"/>
        <end position="976"/>
    </location>
</feature>
<dbReference type="OrthoDB" id="5973359at2759"/>
<feature type="region of interest" description="Disordered" evidence="2">
    <location>
        <begin position="613"/>
        <end position="833"/>
    </location>
</feature>
<dbReference type="Gene3D" id="1.10.510.10">
    <property type="entry name" value="Transferase(Phosphotransferase) domain 1"/>
    <property type="match status" value="1"/>
</dbReference>
<accession>A0A226E2K2</accession>
<organism evidence="5 6">
    <name type="scientific">Folsomia candida</name>
    <name type="common">Springtail</name>
    <dbReference type="NCBI Taxonomy" id="158441"/>
    <lineage>
        <taxon>Eukaryota</taxon>
        <taxon>Metazoa</taxon>
        <taxon>Ecdysozoa</taxon>
        <taxon>Arthropoda</taxon>
        <taxon>Hexapoda</taxon>
        <taxon>Collembola</taxon>
        <taxon>Entomobryomorpha</taxon>
        <taxon>Isotomoidea</taxon>
        <taxon>Isotomidae</taxon>
        <taxon>Proisotominae</taxon>
        <taxon>Folsomia</taxon>
    </lineage>
</organism>
<name>A0A226E2K2_FOLCA</name>
<feature type="region of interest" description="Disordered" evidence="2">
    <location>
        <begin position="546"/>
        <end position="574"/>
    </location>
</feature>
<feature type="compositionally biased region" description="Polar residues" evidence="2">
    <location>
        <begin position="700"/>
        <end position="749"/>
    </location>
</feature>
<feature type="compositionally biased region" description="Low complexity" evidence="2">
    <location>
        <begin position="818"/>
        <end position="831"/>
    </location>
</feature>
<dbReference type="SUPFAM" id="SSF56112">
    <property type="entry name" value="Protein kinase-like (PK-like)"/>
    <property type="match status" value="1"/>
</dbReference>
<dbReference type="InterPro" id="IPR001245">
    <property type="entry name" value="Ser-Thr/Tyr_kinase_cat_dom"/>
</dbReference>
<keyword evidence="3" id="KW-0812">Transmembrane</keyword>
<feature type="compositionally biased region" description="Low complexity" evidence="2">
    <location>
        <begin position="660"/>
        <end position="674"/>
    </location>
</feature>
<evidence type="ECO:0000313" key="6">
    <source>
        <dbReference type="Proteomes" id="UP000198287"/>
    </source>
</evidence>
<evidence type="ECO:0000256" key="1">
    <source>
        <dbReference type="PROSITE-ProRule" id="PRU10141"/>
    </source>
</evidence>
<feature type="compositionally biased region" description="Polar residues" evidence="2">
    <location>
        <begin position="1399"/>
        <end position="1423"/>
    </location>
</feature>
<feature type="compositionally biased region" description="Low complexity" evidence="2">
    <location>
        <begin position="690"/>
        <end position="699"/>
    </location>
</feature>
<comment type="caution">
    <text evidence="5">The sequence shown here is derived from an EMBL/GenBank/DDBJ whole genome shotgun (WGS) entry which is preliminary data.</text>
</comment>
<feature type="region of interest" description="Disordered" evidence="2">
    <location>
        <begin position="1396"/>
        <end position="1451"/>
    </location>
</feature>
<evidence type="ECO:0000313" key="5">
    <source>
        <dbReference type="EMBL" id="OXA51659.1"/>
    </source>
</evidence>
<evidence type="ECO:0000256" key="3">
    <source>
        <dbReference type="SAM" id="Phobius"/>
    </source>
</evidence>
<dbReference type="InterPro" id="IPR000719">
    <property type="entry name" value="Prot_kinase_dom"/>
</dbReference>
<feature type="compositionally biased region" description="Acidic residues" evidence="2">
    <location>
        <begin position="1337"/>
        <end position="1350"/>
    </location>
</feature>
<feature type="region of interest" description="Disordered" evidence="2">
    <location>
        <begin position="946"/>
        <end position="980"/>
    </location>
</feature>
<dbReference type="OMA" id="HIEDAVF"/>
<gene>
    <name evidence="5" type="ORF">Fcan01_13675</name>
</gene>
<feature type="region of interest" description="Disordered" evidence="2">
    <location>
        <begin position="1177"/>
        <end position="1210"/>
    </location>
</feature>
<proteinExistence type="predicted"/>
<feature type="compositionally biased region" description="Polar residues" evidence="2">
    <location>
        <begin position="1360"/>
        <end position="1374"/>
    </location>
</feature>
<feature type="transmembrane region" description="Helical" evidence="3">
    <location>
        <begin position="55"/>
        <end position="75"/>
    </location>
</feature>
<dbReference type="GO" id="GO:0005524">
    <property type="term" value="F:ATP binding"/>
    <property type="evidence" value="ECO:0007669"/>
    <property type="project" value="UniProtKB-UniRule"/>
</dbReference>
<feature type="domain" description="Protein kinase" evidence="4">
    <location>
        <begin position="213"/>
        <end position="491"/>
    </location>
</feature>